<dbReference type="InterPro" id="IPR010982">
    <property type="entry name" value="Lambda_DNA-bd_dom_sf"/>
</dbReference>
<dbReference type="PROSITE" id="PS50943">
    <property type="entry name" value="HTH_CROC1"/>
    <property type="match status" value="1"/>
</dbReference>
<accession>A0A8J3YQW5</accession>
<organism evidence="3 4">
    <name type="scientific">Virgisporangium aliadipatigenens</name>
    <dbReference type="NCBI Taxonomy" id="741659"/>
    <lineage>
        <taxon>Bacteria</taxon>
        <taxon>Bacillati</taxon>
        <taxon>Actinomycetota</taxon>
        <taxon>Actinomycetes</taxon>
        <taxon>Micromonosporales</taxon>
        <taxon>Micromonosporaceae</taxon>
        <taxon>Virgisporangium</taxon>
    </lineage>
</organism>
<keyword evidence="4" id="KW-1185">Reference proteome</keyword>
<evidence type="ECO:0000313" key="3">
    <source>
        <dbReference type="EMBL" id="GIJ48231.1"/>
    </source>
</evidence>
<dbReference type="SUPFAM" id="SSF51182">
    <property type="entry name" value="RmlC-like cupins"/>
    <property type="match status" value="1"/>
</dbReference>
<evidence type="ECO:0000256" key="1">
    <source>
        <dbReference type="ARBA" id="ARBA00023125"/>
    </source>
</evidence>
<dbReference type="PANTHER" id="PTHR46797:SF1">
    <property type="entry name" value="METHYLPHOSPHONATE SYNTHASE"/>
    <property type="match status" value="1"/>
</dbReference>
<dbReference type="PANTHER" id="PTHR46797">
    <property type="entry name" value="HTH-TYPE TRANSCRIPTIONAL REGULATOR"/>
    <property type="match status" value="1"/>
</dbReference>
<dbReference type="AlphaFoldDB" id="A0A8J3YQW5"/>
<dbReference type="RefSeq" id="WP_203901719.1">
    <property type="nucleotide sequence ID" value="NZ_BOPF01000019.1"/>
</dbReference>
<dbReference type="CDD" id="cd02209">
    <property type="entry name" value="cupin_XRE_C"/>
    <property type="match status" value="1"/>
</dbReference>
<sequence length="215" mass="22495">MALPPIGARLRAARVRRGVSVRGLAREIGVSASLISQIETEKSSPSVSTLYAVATALGVPIEDLFGEDAPSTVDVEPAAVVAEGGGTALLTALATAQAGAPRLGPVVAPAQREVLTLDSGVTWELLGRVPDKHVDFLLITYRPGGTSSSDGNLMRHSGTEFGFVVSGELTLTLGFDTHRLRAGDSVSFDSTTPHAYRNESTEPAIGVWFVLERSS</sequence>
<keyword evidence="1 3" id="KW-0238">DNA-binding</keyword>
<dbReference type="SMART" id="SM00530">
    <property type="entry name" value="HTH_XRE"/>
    <property type="match status" value="1"/>
</dbReference>
<gene>
    <name evidence="3" type="ORF">Val02_51170</name>
</gene>
<dbReference type="Pfam" id="PF01381">
    <property type="entry name" value="HTH_3"/>
    <property type="match status" value="1"/>
</dbReference>
<dbReference type="EMBL" id="BOPF01000019">
    <property type="protein sequence ID" value="GIJ48231.1"/>
    <property type="molecule type" value="Genomic_DNA"/>
</dbReference>
<dbReference type="GO" id="GO:0003677">
    <property type="term" value="F:DNA binding"/>
    <property type="evidence" value="ECO:0007669"/>
    <property type="project" value="UniProtKB-KW"/>
</dbReference>
<dbReference type="InterPro" id="IPR050807">
    <property type="entry name" value="TransReg_Diox_bact_type"/>
</dbReference>
<dbReference type="Proteomes" id="UP000619260">
    <property type="component" value="Unassembled WGS sequence"/>
</dbReference>
<dbReference type="Pfam" id="PF07883">
    <property type="entry name" value="Cupin_2"/>
    <property type="match status" value="1"/>
</dbReference>
<dbReference type="SUPFAM" id="SSF47413">
    <property type="entry name" value="lambda repressor-like DNA-binding domains"/>
    <property type="match status" value="1"/>
</dbReference>
<dbReference type="GO" id="GO:0003700">
    <property type="term" value="F:DNA-binding transcription factor activity"/>
    <property type="evidence" value="ECO:0007669"/>
    <property type="project" value="TreeGrafter"/>
</dbReference>
<dbReference type="Gene3D" id="1.10.260.40">
    <property type="entry name" value="lambda repressor-like DNA-binding domains"/>
    <property type="match status" value="1"/>
</dbReference>
<comment type="caution">
    <text evidence="3">The sequence shown here is derived from an EMBL/GenBank/DDBJ whole genome shotgun (WGS) entry which is preliminary data.</text>
</comment>
<dbReference type="InterPro" id="IPR001387">
    <property type="entry name" value="Cro/C1-type_HTH"/>
</dbReference>
<name>A0A8J3YQW5_9ACTN</name>
<evidence type="ECO:0000313" key="4">
    <source>
        <dbReference type="Proteomes" id="UP000619260"/>
    </source>
</evidence>
<dbReference type="InterPro" id="IPR013096">
    <property type="entry name" value="Cupin_2"/>
</dbReference>
<dbReference type="Gene3D" id="2.60.120.10">
    <property type="entry name" value="Jelly Rolls"/>
    <property type="match status" value="1"/>
</dbReference>
<evidence type="ECO:0000259" key="2">
    <source>
        <dbReference type="PROSITE" id="PS50943"/>
    </source>
</evidence>
<feature type="domain" description="HTH cro/C1-type" evidence="2">
    <location>
        <begin position="10"/>
        <end position="64"/>
    </location>
</feature>
<protein>
    <submittedName>
        <fullName evidence="3">DNA-binding protein</fullName>
    </submittedName>
</protein>
<dbReference type="CDD" id="cd00093">
    <property type="entry name" value="HTH_XRE"/>
    <property type="match status" value="1"/>
</dbReference>
<dbReference type="GO" id="GO:0005829">
    <property type="term" value="C:cytosol"/>
    <property type="evidence" value="ECO:0007669"/>
    <property type="project" value="TreeGrafter"/>
</dbReference>
<reference evidence="3" key="1">
    <citation type="submission" date="2021-01" db="EMBL/GenBank/DDBJ databases">
        <title>Whole genome shotgun sequence of Virgisporangium aliadipatigenens NBRC 105644.</title>
        <authorList>
            <person name="Komaki H."/>
            <person name="Tamura T."/>
        </authorList>
    </citation>
    <scope>NUCLEOTIDE SEQUENCE</scope>
    <source>
        <strain evidence="3">NBRC 105644</strain>
    </source>
</reference>
<dbReference type="InterPro" id="IPR014710">
    <property type="entry name" value="RmlC-like_jellyroll"/>
</dbReference>
<proteinExistence type="predicted"/>
<dbReference type="InterPro" id="IPR011051">
    <property type="entry name" value="RmlC_Cupin_sf"/>
</dbReference>